<organism evidence="2 3">
    <name type="scientific">Periconia digitata</name>
    <dbReference type="NCBI Taxonomy" id="1303443"/>
    <lineage>
        <taxon>Eukaryota</taxon>
        <taxon>Fungi</taxon>
        <taxon>Dikarya</taxon>
        <taxon>Ascomycota</taxon>
        <taxon>Pezizomycotina</taxon>
        <taxon>Dothideomycetes</taxon>
        <taxon>Pleosporomycetidae</taxon>
        <taxon>Pleosporales</taxon>
        <taxon>Massarineae</taxon>
        <taxon>Periconiaceae</taxon>
        <taxon>Periconia</taxon>
    </lineage>
</organism>
<proteinExistence type="predicted"/>
<gene>
    <name evidence="2" type="ORF">PDIGIT_LOCUS5259</name>
</gene>
<accession>A0A9W4XHV7</accession>
<keyword evidence="3" id="KW-1185">Reference proteome</keyword>
<evidence type="ECO:0000313" key="2">
    <source>
        <dbReference type="EMBL" id="CAI6332227.1"/>
    </source>
</evidence>
<comment type="caution">
    <text evidence="2">The sequence shown here is derived from an EMBL/GenBank/DDBJ whole genome shotgun (WGS) entry which is preliminary data.</text>
</comment>
<evidence type="ECO:0000313" key="3">
    <source>
        <dbReference type="Proteomes" id="UP001152607"/>
    </source>
</evidence>
<name>A0A9W4XHV7_9PLEO</name>
<dbReference type="AlphaFoldDB" id="A0A9W4XHV7"/>
<dbReference type="Proteomes" id="UP001152607">
    <property type="component" value="Unassembled WGS sequence"/>
</dbReference>
<evidence type="ECO:0000256" key="1">
    <source>
        <dbReference type="SAM" id="MobiDB-lite"/>
    </source>
</evidence>
<feature type="region of interest" description="Disordered" evidence="1">
    <location>
        <begin position="1"/>
        <end position="77"/>
    </location>
</feature>
<reference evidence="2" key="1">
    <citation type="submission" date="2023-01" db="EMBL/GenBank/DDBJ databases">
        <authorList>
            <person name="Van Ghelder C."/>
            <person name="Rancurel C."/>
        </authorList>
    </citation>
    <scope>NUCLEOTIDE SEQUENCE</scope>
    <source>
        <strain evidence="2">CNCM I-4278</strain>
    </source>
</reference>
<protein>
    <submittedName>
        <fullName evidence="2">Uncharacterized protein</fullName>
    </submittedName>
</protein>
<feature type="compositionally biased region" description="Polar residues" evidence="1">
    <location>
        <begin position="8"/>
        <end position="21"/>
    </location>
</feature>
<sequence>MPRLKNALTPQPITTNTMRRTSTLKRFFKPRKSSAAASLKSEDTMAHSSPDKSLATWIPPSRATTNRQSQRMRRRGIARFRHRICSSTQSSEFRG</sequence>
<dbReference type="EMBL" id="CAOQHR010000003">
    <property type="protein sequence ID" value="CAI6332227.1"/>
    <property type="molecule type" value="Genomic_DNA"/>
</dbReference>
<feature type="compositionally biased region" description="Basic residues" evidence="1">
    <location>
        <begin position="22"/>
        <end position="32"/>
    </location>
</feature>